<dbReference type="InterPro" id="IPR010071">
    <property type="entry name" value="AA_adenyl_dom"/>
</dbReference>
<dbReference type="InterPro" id="IPR001242">
    <property type="entry name" value="Condensation_dom"/>
</dbReference>
<dbReference type="InterPro" id="IPR001031">
    <property type="entry name" value="Thioesterase"/>
</dbReference>
<dbReference type="SUPFAM" id="SSF47336">
    <property type="entry name" value="ACP-like"/>
    <property type="match status" value="5"/>
</dbReference>
<dbReference type="CDD" id="cd17646">
    <property type="entry name" value="A_NRPS_AB3403-like"/>
    <property type="match status" value="1"/>
</dbReference>
<dbReference type="InterPro" id="IPR029058">
    <property type="entry name" value="AB_hydrolase_fold"/>
</dbReference>
<dbReference type="GO" id="GO:0047527">
    <property type="term" value="F:2,3-dihydroxybenzoate-serine ligase activity"/>
    <property type="evidence" value="ECO:0007669"/>
    <property type="project" value="TreeGrafter"/>
</dbReference>
<dbReference type="CDD" id="cd19544">
    <property type="entry name" value="E-C_NRPS"/>
    <property type="match status" value="3"/>
</dbReference>
<dbReference type="SMART" id="SM00823">
    <property type="entry name" value="PKS_PP"/>
    <property type="match status" value="5"/>
</dbReference>
<dbReference type="InterPro" id="IPR025110">
    <property type="entry name" value="AMP-bd_C"/>
</dbReference>
<dbReference type="CDD" id="cd05930">
    <property type="entry name" value="A_NRPS"/>
    <property type="match status" value="1"/>
</dbReference>
<dbReference type="RefSeq" id="WP_060783909.1">
    <property type="nucleotide sequence ID" value="NZ_CP014135.1"/>
</dbReference>
<dbReference type="FunFam" id="3.40.50.12780:FF:000012">
    <property type="entry name" value="Non-ribosomal peptide synthetase"/>
    <property type="match status" value="4"/>
</dbReference>
<sequence>MNRPSSPADVYPLTTAQRQIWFDQVLHEGAPLYKIGGHVRIAGTVDPQRFERAVNRLVRKHDALRIVLTSSIDEHGVPLQRIVETLAVEVPFHDFSEREDAESAALALLEQRLEAPFTLIGRPLFRFELVKVSDARFYFTLNFHHLIVDGWAIGLLVESLSTLYSEAQTQDQAEPAPSYRDFIAQDQAFEHSPQQLRNLEYWLDKYRTLPDPLFTPRHRTGPQQGLAPGGHECLRLSRAFFERIIELARACDSTPFHVLLGIFHVYFSRTERRDELSIAVPTLNRGSARLKSTAGMFVGVSPLRLSFDPHLSFSALVTSLGRMLKQDYRYQRFPLSELNRTLGLWRSQRAQLFDLTVSYERDDHDLRFDGAPAQVIMGSNRHEQDPLTVHIRENKFDENVWIHFFYNQAYFDPGEIRQISLRLRHMLEQVLDNAELPVSRLSLVTAPELRQLDAWNATDVAFAPAPMIHRQVEAQAARSPDAIAIEQDGHRLTYAQLNSRANVVAHRLMALGVKADQCVTLCTQRSLDSIVGMLGILKSGAGYVPMDPAYPAERLRYILDETAPKVMLIHHRTAHLLPETAMPQLDLGDLQAMTEAQRANPDPIGCHGTSLAYVIYTSGSTGRPKGVMVEHRQLNNLIAWHNQRFALGEGSRSTWFAGVGFDASVWEIWTALSVGGTLLLPPAHTVNDPRALLQWWKAQTVDLAILITPLAELAYASDLANPLASQVLIGGDRLRQWPVGLPAGQALINTYGPTEATVLVTAGQVHQHDAALHIGRPVANTRIHILDEFGQRVPPGAVGELYLAGAHVARGYLNQPGLTAERFIDDPFSAAPGARMYKSGDLGRWMADGNIEFLGRNDDQVKIRGFRIELGEIETTLVSLPGVLEVAVLAREDSPGEVRLVAYYTGIDGLAEGLSRRAGEVLPVYMVPSAFVHLAAFPVTVNGKLDRRALPAPQACLNHAYEAPQGEREQALALLWQQVLGVERVGRHDNFFELGGHSLSAVRLIQSMRRQGMNAEPRALFGAPTLQAFAQHTGTGQEVEIPANRIEAGCLRITPDLLPLIEMSQEQIDGLVENIPGGVTNVQDIYPLAPLQEGILYQYLSTSGGDPYVSHGLFALDHRARLDDFIRALQTVIDRHDILRTALVWEGQDVPLQVVLRDVSLPLHWLNFQAQDGDIAGQLIKRFDVGRSRLDLRQAPLLRLACTFDESNDRWLALLIVHHLAMDHAGLSVLQQEMQAYLLDQQALLPGATPYRNYVVQSRHSMSAASHEAFFREMLQDIESPTLPFGVAQARDDASVIAVIQPVPLRVAERLRTHARGLGVSTASLFHLAWGRVLSMLSGQTEVVFGTVLLGRMQGASGEHALGLFINTLPLRLTLGSQGVAASVRDTAARVANLLAHEHAPLALAQRCSGVAPGTPLFSALLNYRRSEHQGQGAGPLNWQGIELLEEYERTHYPLTLSVDDAGQGFELNVQAMTGIDAQLVCDSVQTVLASLVDALERNPEQAMHDLVAVPARERQRVLADFNATDGAFAQALTLHQLFEKQVRATPEAIALTFEDQSLTYEALNRQANRVAHQLIERGVRADDRVAICVERSLDMLIGLLGILKSGGAYVPLDPGYPLERLVHMLEDSAPVALLLHGPTRGLLRADAAICLDLADVRTQAQFPSHDPALAQDWRTLAYVIYTSGSSGRPKGVMNEHRGVVNRLQWMQQALSLTAQDVILQKTPFSFDVSVWEFFWPLMVGAKLVIARPEGHGDAVYLAQLIARERISTVHFVPSMLQVFLESAQAAECHSLTRVVCSGEALALSLIRRFSTVLPDTGLHNLYGPTEAAVDVTAWACSAEDSVSLIGRPIANTRIYILDTQGQPVPVGIAGELHIAGVQVARGYLNLPRLTAERFVDDRFSEAPGARMYKTGDLGRWLPNGAIEYLGRNDDQVKIRGFRIEPGEIETVLAQMPGLREVVVLARHDERSGQRLVAYYTGSAVVPEALREHVGSRLAPYMVPAAFVHLDAWPLTPNGKLDRKALPAPHGAYARAIYQAPQGDVENALAGIWSRLLNVEPVSRHDNFFELGGHSLLAVSLIEHMRRVGLFAQVAQLLGAPTLAELARQVSTEQPLFSVPANAIPPHAEHITPAMLPLVRLTPPAIERIVARVAGGAANVQDIYPLAPLQEGILYHHLSATGGDPYVLHALFAFTGQVAFEQVVQAMQQVIDRHDVLRTAVLWEGLDAPVQVVWRRAPVTTEYFSADPREGDVAEQLLRRFDVRQRGIDLDRAPLIHWAYAEDESHRRGVGLLRFHHIVMDHVALAFVQREVQAILAGQGATLAVSVPYRDYVAQARSSGKAQAHEAFFRERLHDVDEPTLPYGIAGIQADADPVTQASASVSGELALRLRSQARQLAVSAASLYHLAWARVLAVLAGRDDVVFGSVLLGRLQGGAGADRALGLFINTLPVRIDAGAAGVQKGVRQTSQALAALLGHEHASLALAQRCSGVAAPTPLFSALLNYRHGDEADGLAVGQYVWPGVQLLSAHERTHYPLVLCVDDIGNDFGLIVQATHGIDPQQVCDCLHTTLASLVEALECAPDTPINALRVLAQQQRSQVLEAFNPPRFDHSRPQTLHELFEAQAERSPNAFAVTFEGQSLTYAELNARANRVAHRLIAHGVKPDDRVAICVEPGVAMIVGLLGILKSAGGYVPLDPGYPAARLAYMLADSQPTMILVTAATRDVLGRVAVAQLDIAQLDSGPQSNPCVAGHGAGRLAYVIYTSGSTGQPKGVMVEHGNVTRLFEATASLFSFNSDDVWALFHSFAFDFSVWEIWGALLHGGRLLVVVPLTRRSPPACYTLLCEERVSVLNQTPSAFRQLIAAQGANPRTHCLRQVIFGGEALDVASLKPWYARPDNGLTQLVNMYGITETTVHVTYRTLTEADTRRIGASPIGGPIADLRLYLLDVRREPVPVGVVGELYVSGPGVTRGYLNQPQLTAERFLDDPFSAAPCRMYKTGDLGRWLANGEIEYLGRNDDQVKIRGFRIELGEIEGVLGSVEGVTELVVIARQDTPGDQRLVAYYTADEGLNERLRTQAASRLPAHMVPSAFVHLPGLPLTANGKLDRAGLPAPGGDAVVRAPYEPPQGAVESTLARIWSQLLNVESVSRYDNFFELGGHSLLAVSLVERMRQAHLFTDIRQLFGAPTLAELARHIVTRSPELAIPPNRIPRNAERIVPDMLPLVTVDQAALDTLVAQVPGGAANVQDIYPLAPLQEGILFHHLIEQERDPYVLSGALGFRTRSAVQRFIEALQQVIDRHEILRTGFVWHGLEQAVQVVHRKAQLMVNTFEVTAPEQKPPQRIDITRPPLLNCSLGHDQANDRWLLNIVFHHLVLDHTSLDLVLEEARAIEQGRADCLPTPAPFRNFIAQTCLAESRAAHEFFFREMLGDIDEPTAPFDVLDINGDGHDALEVQHLVPDTLSRRLRSQARRHGVSAASVMHLAWALVLAKTTGRDSVVFATVLFGRLQGGEAADRVLGLFINTLPLRVDIGRLDTAASLRQTHDRLVQLLVHEHAPLSLAQRCSAVTAPAPLFTTLFNYRYSADAPQAQKNQRLGDDIEHLGGRERTNYPLTMAVDDLGEAFSLTVQAVAGIDGERVCGYMLTALEHINEALESASAMPVCALQVLPAQERMKLLDDCNALRTDYPPLNTLHQLFEMQAERSPNAFAVTFAGQSLTYAELNARANHVAHDLIAQGVKPDDRVAICVEPSLEMMVGVLGILKSGAGYVPLDPGYPAERLAYMLGDSQPLAVLVTPATREVLGPLAITQLDIAQGEGGPRHNPCVPGAHAARLAYVIYTSGSTGQPKGVMVEHRNVTRLFDATASRFGFNGEDTWALFHSFAFDFSVWEIWGAWLHGGRLLVIPPLTRRSAQACYALLCDERVTVLNQTPSAFRQLITAQGESPQSHYLRQVILGGEALEVASLKPWYARPRNGATQLVNMYGITETTVHVTYRALTEADTRYIGASPIGIALDDLRLYLLDAWLEPVPLGVVGELYVGGAGVARGYLNRPQLTAERFLDDPFSHVPARLYKTGDLGRRLANGEIEYLGRNDDQVKIRGFRIELGEIEGTLSAVDGVAEVVVVAREDTPGSQRLVAYYTGTRGLNESLRARAASNLPAHMVPSAFVHLPDLPLTANGKLKRSALPAPDDSALVRARYEPAQGEIEVALAQIWSRLLTVEAVSRHDNFFELGGDSLLAMRVAGSVRQQFGDQPALRALFESRSLKEFAAQVASACGVARSPVVAQPRDIPLPLSFVQERLWLIQARDGGRAYNWHGALLLEGVLSLDALQSAFDALVARHEPLRTRFLLADGDDVPAQCIEASCALRLAVSPVTPQYLTQALQAHAGVEFDLRQGRLIRAEVLRLAPQRHVLSIVIHHIVCDGWSTSVLVRDLRALYAAHLAGAQAQLAPLTIQHADYAHWQRRQDLTQHLDYWRTALDGQADPIDLAVPGTPASVTPGPAGVVRRRVSEDLAKGLAQFSQQRGTSLFSVLLAGWTLLVHRQTGYTDVCTGTTVAGRDDPVLDPLIGFFVNILPLRVRLDGQSLIADVLDQVHAVVLQALEHQALPFEQMLAVAPRLRQADGRSPLPVMLRHQNFPGIDTQAWGDQMTVSEWPIEADRPAQADLDLEVFGDARQLDIVASFDSLRFSPAQVELMVSIWLEMLDRLIHSPWLKVASLLALTPSEHALIARSNDTTQVFEQTSVTALFAQQVSRRPDAIACLDNGQEITFAGLDQRCNAVVAALQSQGIAPGARIALYQPRSADFLACVLAVFKLGGTYVPIDPGYPASYVQRILEAAMPAWVLTTSDLAAGLAPIQLPLLHLDRDVDQHANATVVVRDNQPDDPAYIAYTSGSTGQPKGVLVEHRQLLNGLQALWARTPFAPDEVVAQKTSMSFVPSIKEMLCGLLVGVPQVIVADHTVQDAAAFATALREYRVTRLNLVPSHLNALLDHAAQLGRLRHVVTAGEPLSRQVKARFARLLPRARLYNNYGCTELNDITYSEGEDLAGLGAVMPAGRPIANVQVQVLDEQFNPVPVGAVGAIFVEGANVGPGYWNPPASSPERFIVLPSGARALMTGDIGMWLADGQLMHLGREDFQIKVRGQRVELNAVELALGSYPGLRKVAAVARRVGGEHDQLIGFYISDGAPIDHNELHHWLAQRLPGAMVPSRLVPLSALPMLANGKLDRLALRTMPLNALTGMEHTDDAPQGELESALAAIWAQVLEVDRIGRHDNFFALGGHSLMASQLVVRIREALAVDLSVRSLFDTRSVARLAALLNSQAGVPSDQASVQAFNREGRQRPLFLTHTLQGYAWYFEHLAGHIDADVPVYGLPALPLSAEPLEDLVEIAARFVAVVRQIQHQGPYRIAGWSFGGLIAYEMATQLREAGESIEFLGLFDTTLAPLDRQDSTHHASLVTLHAFVTNNFAEHEPDLIEISIRRTVEEVVEDIVEALEKYKRAGKDLWHLAHDTPQENRQFLYRMLGHGKAMHAWRPRALDARLHLFIAQDTALTPLEGHAEPSRYLGWEQLLAPSAMVLMSVPGDHETIIKRHADQVGALISEVLKG</sequence>
<dbReference type="PANTHER" id="PTHR45527:SF1">
    <property type="entry name" value="FATTY ACID SYNTHASE"/>
    <property type="match status" value="1"/>
</dbReference>
<dbReference type="PROSITE" id="PS00455">
    <property type="entry name" value="AMP_BINDING"/>
    <property type="match status" value="5"/>
</dbReference>
<dbReference type="Gene3D" id="3.30.559.30">
    <property type="entry name" value="Nonribosomal peptide synthetase, condensation domain"/>
    <property type="match status" value="5"/>
</dbReference>
<evidence type="ECO:0000313" key="6">
    <source>
        <dbReference type="EMBL" id="AMB88164.1"/>
    </source>
</evidence>
<dbReference type="InterPro" id="IPR020845">
    <property type="entry name" value="AMP-binding_CS"/>
</dbReference>
<dbReference type="InterPro" id="IPR020806">
    <property type="entry name" value="PKS_PP-bd"/>
</dbReference>
<dbReference type="GO" id="GO:0005829">
    <property type="term" value="C:cytosol"/>
    <property type="evidence" value="ECO:0007669"/>
    <property type="project" value="TreeGrafter"/>
</dbReference>
<evidence type="ECO:0000256" key="3">
    <source>
        <dbReference type="ARBA" id="ARBA00022450"/>
    </source>
</evidence>
<dbReference type="InterPro" id="IPR000873">
    <property type="entry name" value="AMP-dep_synth/lig_dom"/>
</dbReference>
<dbReference type="Gene3D" id="3.30.559.10">
    <property type="entry name" value="Chloramphenicol acetyltransferase-like domain"/>
    <property type="match status" value="5"/>
</dbReference>
<name>A0A0X1T7V3_PSEAA</name>
<evidence type="ECO:0000256" key="1">
    <source>
        <dbReference type="ARBA" id="ARBA00001957"/>
    </source>
</evidence>
<dbReference type="PROSITE" id="PS00012">
    <property type="entry name" value="PHOSPHOPANTETHEINE"/>
    <property type="match status" value="2"/>
</dbReference>
<dbReference type="FunFam" id="1.10.1200.10:FF:000005">
    <property type="entry name" value="Nonribosomal peptide synthetase 1"/>
    <property type="match status" value="4"/>
</dbReference>
<dbReference type="NCBIfam" id="TIGR01733">
    <property type="entry name" value="AA-adenyl-dom"/>
    <property type="match status" value="5"/>
</dbReference>
<dbReference type="GO" id="GO:0072330">
    <property type="term" value="P:monocarboxylic acid biosynthetic process"/>
    <property type="evidence" value="ECO:0007669"/>
    <property type="project" value="UniProtKB-ARBA"/>
</dbReference>
<dbReference type="FunFam" id="2.30.38.10:FF:000001">
    <property type="entry name" value="Non-ribosomal peptide synthetase PvdI"/>
    <property type="match status" value="4"/>
</dbReference>
<keyword evidence="3" id="KW-0596">Phosphopantetheine</keyword>
<dbReference type="Pfam" id="PF13193">
    <property type="entry name" value="AMP-binding_C"/>
    <property type="match status" value="4"/>
</dbReference>
<gene>
    <name evidence="6" type="ORF">AWM79_23960</name>
</gene>
<feature type="domain" description="Carrier" evidence="5">
    <location>
        <begin position="2036"/>
        <end position="2110"/>
    </location>
</feature>
<evidence type="ECO:0000259" key="5">
    <source>
        <dbReference type="PROSITE" id="PS50075"/>
    </source>
</evidence>
<dbReference type="InterPro" id="IPR023213">
    <property type="entry name" value="CAT-like_dom_sf"/>
</dbReference>
<dbReference type="Pfam" id="PF00975">
    <property type="entry name" value="Thioesterase"/>
    <property type="match status" value="1"/>
</dbReference>
<dbReference type="FunFam" id="3.40.50.980:FF:000001">
    <property type="entry name" value="Non-ribosomal peptide synthetase"/>
    <property type="match status" value="4"/>
</dbReference>
<dbReference type="CDD" id="cd19531">
    <property type="entry name" value="LCL_NRPS-like"/>
    <property type="match status" value="1"/>
</dbReference>
<dbReference type="GO" id="GO:0009366">
    <property type="term" value="C:enterobactin synthetase complex"/>
    <property type="evidence" value="ECO:0007669"/>
    <property type="project" value="TreeGrafter"/>
</dbReference>
<dbReference type="FunFam" id="1.10.1200.10:FF:000016">
    <property type="entry name" value="Non-ribosomal peptide synthase"/>
    <property type="match status" value="1"/>
</dbReference>
<feature type="domain" description="Carrier" evidence="5">
    <location>
        <begin position="5232"/>
        <end position="5307"/>
    </location>
</feature>
<dbReference type="Gene3D" id="1.10.1200.10">
    <property type="entry name" value="ACP-like"/>
    <property type="match status" value="5"/>
</dbReference>
<comment type="similarity">
    <text evidence="2">Belongs to the ATP-dependent AMP-binding enzyme family.</text>
</comment>
<dbReference type="SUPFAM" id="SSF52777">
    <property type="entry name" value="CoA-dependent acyltransferases"/>
    <property type="match status" value="10"/>
</dbReference>
<dbReference type="Pfam" id="PF00550">
    <property type="entry name" value="PP-binding"/>
    <property type="match status" value="5"/>
</dbReference>
<reference evidence="6 7" key="1">
    <citation type="submission" date="2016-01" db="EMBL/GenBank/DDBJ databases">
        <authorList>
            <person name="McClelland M."/>
            <person name="Jain A."/>
            <person name="Saraogi P."/>
            <person name="Mendelson R."/>
            <person name="Westerman R."/>
            <person name="SanMiguel P."/>
            <person name="Csonka L."/>
        </authorList>
    </citation>
    <scope>NUCLEOTIDE SEQUENCE [LARGE SCALE GENOMIC DNA]</scope>
    <source>
        <strain evidence="6 7">NCPPB 2472</strain>
    </source>
</reference>
<dbReference type="Pfam" id="PF00501">
    <property type="entry name" value="AMP-binding"/>
    <property type="match status" value="5"/>
</dbReference>
<keyword evidence="7" id="KW-1185">Reference proteome</keyword>
<dbReference type="Gene3D" id="3.40.50.980">
    <property type="match status" value="4"/>
</dbReference>
<dbReference type="InterPro" id="IPR042099">
    <property type="entry name" value="ANL_N_sf"/>
</dbReference>
<dbReference type="CDD" id="cd17643">
    <property type="entry name" value="A_NRPS_Cytc1-like"/>
    <property type="match status" value="2"/>
</dbReference>
<evidence type="ECO:0000256" key="4">
    <source>
        <dbReference type="ARBA" id="ARBA00022553"/>
    </source>
</evidence>
<dbReference type="PROSITE" id="PS50075">
    <property type="entry name" value="CARRIER"/>
    <property type="match status" value="5"/>
</dbReference>
<proteinExistence type="inferred from homology"/>
<feature type="domain" description="Carrier" evidence="5">
    <location>
        <begin position="3118"/>
        <end position="3192"/>
    </location>
</feature>
<dbReference type="InterPro" id="IPR045851">
    <property type="entry name" value="AMP-bd_C_sf"/>
</dbReference>
<dbReference type="InterPro" id="IPR009081">
    <property type="entry name" value="PP-bd_ACP"/>
</dbReference>
<comment type="cofactor">
    <cofactor evidence="1">
        <name>pantetheine 4'-phosphate</name>
        <dbReference type="ChEBI" id="CHEBI:47942"/>
    </cofactor>
</comment>
<protein>
    <recommendedName>
        <fullName evidence="5">Carrier domain-containing protein</fullName>
    </recommendedName>
</protein>
<dbReference type="EMBL" id="CP014135">
    <property type="protein sequence ID" value="AMB88164.1"/>
    <property type="molecule type" value="Genomic_DNA"/>
</dbReference>
<dbReference type="Gene3D" id="3.40.50.12780">
    <property type="entry name" value="N-terminal domain of ligase-like"/>
    <property type="match status" value="3"/>
</dbReference>
<dbReference type="Gene3D" id="2.30.38.10">
    <property type="entry name" value="Luciferase, Domain 3"/>
    <property type="match status" value="2"/>
</dbReference>
<dbReference type="Proteomes" id="UP000063229">
    <property type="component" value="Chromosome"/>
</dbReference>
<dbReference type="Gene3D" id="3.30.300.30">
    <property type="match status" value="5"/>
</dbReference>
<accession>A0A0X1T7V3</accession>
<dbReference type="GO" id="GO:0009239">
    <property type="term" value="P:enterobactin biosynthetic process"/>
    <property type="evidence" value="ECO:0007669"/>
    <property type="project" value="TreeGrafter"/>
</dbReference>
<dbReference type="InterPro" id="IPR006162">
    <property type="entry name" value="Ppantetheine_attach_site"/>
</dbReference>
<dbReference type="InterPro" id="IPR036736">
    <property type="entry name" value="ACP-like_sf"/>
</dbReference>
<dbReference type="NCBIfam" id="NF003417">
    <property type="entry name" value="PRK04813.1"/>
    <property type="match status" value="5"/>
</dbReference>
<dbReference type="SUPFAM" id="SSF53474">
    <property type="entry name" value="alpha/beta-Hydrolases"/>
    <property type="match status" value="1"/>
</dbReference>
<dbReference type="STRING" id="46677.AWM79_23960"/>
<feature type="domain" description="Carrier" evidence="5">
    <location>
        <begin position="963"/>
        <end position="1037"/>
    </location>
</feature>
<dbReference type="KEGG" id="pagb:AWM79_23960"/>
<organism evidence="6 7">
    <name type="scientific">Pseudomonas agarici</name>
    <dbReference type="NCBI Taxonomy" id="46677"/>
    <lineage>
        <taxon>Bacteria</taxon>
        <taxon>Pseudomonadati</taxon>
        <taxon>Pseudomonadota</taxon>
        <taxon>Gammaproteobacteria</taxon>
        <taxon>Pseudomonadales</taxon>
        <taxon>Pseudomonadaceae</taxon>
        <taxon>Pseudomonas</taxon>
    </lineage>
</organism>
<dbReference type="SUPFAM" id="SSF56801">
    <property type="entry name" value="Acetyl-CoA synthetase-like"/>
    <property type="match status" value="5"/>
</dbReference>
<feature type="domain" description="Carrier" evidence="5">
    <location>
        <begin position="4189"/>
        <end position="4264"/>
    </location>
</feature>
<dbReference type="Gene3D" id="3.40.50.1820">
    <property type="entry name" value="alpha/beta hydrolase"/>
    <property type="match status" value="1"/>
</dbReference>
<dbReference type="GO" id="GO:0031177">
    <property type="term" value="F:phosphopantetheine binding"/>
    <property type="evidence" value="ECO:0007669"/>
    <property type="project" value="InterPro"/>
</dbReference>
<dbReference type="FunFam" id="3.30.300.30:FF:000010">
    <property type="entry name" value="Enterobactin synthetase component F"/>
    <property type="match status" value="3"/>
</dbReference>
<evidence type="ECO:0000256" key="2">
    <source>
        <dbReference type="ARBA" id="ARBA00006432"/>
    </source>
</evidence>
<dbReference type="PANTHER" id="PTHR45527">
    <property type="entry name" value="NONRIBOSOMAL PEPTIDE SYNTHETASE"/>
    <property type="match status" value="1"/>
</dbReference>
<dbReference type="FunFam" id="3.40.50.980:FF:000002">
    <property type="entry name" value="Enterobactin synthetase component F"/>
    <property type="match status" value="3"/>
</dbReference>
<dbReference type="Pfam" id="PF00668">
    <property type="entry name" value="Condensation"/>
    <property type="match status" value="5"/>
</dbReference>
<keyword evidence="4" id="KW-0597">Phosphoprotein</keyword>
<evidence type="ECO:0000313" key="7">
    <source>
        <dbReference type="Proteomes" id="UP000063229"/>
    </source>
</evidence>
<dbReference type="GO" id="GO:0043041">
    <property type="term" value="P:amino acid activation for nonribosomal peptide biosynthetic process"/>
    <property type="evidence" value="ECO:0007669"/>
    <property type="project" value="TreeGrafter"/>
</dbReference>